<dbReference type="InterPro" id="IPR054484">
    <property type="entry name" value="ComC_SSD"/>
</dbReference>
<organism evidence="4 5">
    <name type="scientific">Tieghemostelium lacteum</name>
    <name type="common">Slime mold</name>
    <name type="synonym">Dictyostelium lacteum</name>
    <dbReference type="NCBI Taxonomy" id="361077"/>
    <lineage>
        <taxon>Eukaryota</taxon>
        <taxon>Amoebozoa</taxon>
        <taxon>Evosea</taxon>
        <taxon>Eumycetozoa</taxon>
        <taxon>Dictyostelia</taxon>
        <taxon>Dictyosteliales</taxon>
        <taxon>Raperosteliaceae</taxon>
        <taxon>Tieghemostelium</taxon>
    </lineage>
</organism>
<dbReference type="InterPro" id="IPR055462">
    <property type="entry name" value="DUF7034"/>
</dbReference>
<keyword evidence="1" id="KW-0472">Membrane</keyword>
<dbReference type="Pfam" id="PF24893">
    <property type="entry name" value="DUF7743"/>
    <property type="match status" value="1"/>
</dbReference>
<proteinExistence type="predicted"/>
<evidence type="ECO:0000256" key="1">
    <source>
        <dbReference type="SAM" id="Phobius"/>
    </source>
</evidence>
<dbReference type="Pfam" id="PF23034">
    <property type="entry name" value="DUF7035"/>
    <property type="match status" value="1"/>
</dbReference>
<dbReference type="PANTHER" id="PTHR31378:SF29">
    <property type="entry name" value="EGF-LIKE DOMAIN-CONTAINING PROTEIN-RELATED"/>
    <property type="match status" value="1"/>
</dbReference>
<feature type="transmembrane region" description="Helical" evidence="1">
    <location>
        <begin position="1289"/>
        <end position="1311"/>
    </location>
</feature>
<dbReference type="InterPro" id="IPR057709">
    <property type="entry name" value="DUF7949"/>
</dbReference>
<accession>A0A152A0Q2</accession>
<dbReference type="InterPro" id="IPR055463">
    <property type="entry name" value="DUF7035"/>
</dbReference>
<feature type="transmembrane region" description="Helical" evidence="1">
    <location>
        <begin position="6"/>
        <end position="26"/>
    </location>
</feature>
<evidence type="ECO:0000259" key="3">
    <source>
        <dbReference type="PROSITE" id="PS01186"/>
    </source>
</evidence>
<dbReference type="Proteomes" id="UP000076078">
    <property type="component" value="Unassembled WGS sequence"/>
</dbReference>
<dbReference type="Pfam" id="PF23033">
    <property type="entry name" value="DUF7034"/>
    <property type="match status" value="1"/>
</dbReference>
<dbReference type="Pfam" id="PF22933">
    <property type="entry name" value="ComC_SSD"/>
    <property type="match status" value="1"/>
</dbReference>
<protein>
    <submittedName>
        <fullName evidence="4">EGF-like domain-containing protein</fullName>
    </submittedName>
</protein>
<dbReference type="EMBL" id="LODT01000020">
    <property type="protein sequence ID" value="KYQ99783.1"/>
    <property type="molecule type" value="Genomic_DNA"/>
</dbReference>
<evidence type="ECO:0000259" key="2">
    <source>
        <dbReference type="PROSITE" id="PS00022"/>
    </source>
</evidence>
<evidence type="ECO:0000313" key="5">
    <source>
        <dbReference type="Proteomes" id="UP000076078"/>
    </source>
</evidence>
<dbReference type="PROSITE" id="PS01186">
    <property type="entry name" value="EGF_2"/>
    <property type="match status" value="1"/>
</dbReference>
<dbReference type="InParanoid" id="A0A152A0Q2"/>
<evidence type="ECO:0000313" key="4">
    <source>
        <dbReference type="EMBL" id="KYQ99783.1"/>
    </source>
</evidence>
<dbReference type="PROSITE" id="PS00022">
    <property type="entry name" value="EGF_1"/>
    <property type="match status" value="1"/>
</dbReference>
<gene>
    <name evidence="4" type="ORF">DLAC_03729</name>
</gene>
<dbReference type="Pfam" id="PF25820">
    <property type="entry name" value="DUF7949"/>
    <property type="match status" value="1"/>
</dbReference>
<comment type="caution">
    <text evidence="4">The sequence shown here is derived from an EMBL/GenBank/DDBJ whole genome shotgun (WGS) entry which is preliminary data.</text>
</comment>
<keyword evidence="5" id="KW-1185">Reference proteome</keyword>
<keyword evidence="1" id="KW-0812">Transmembrane</keyword>
<keyword evidence="1" id="KW-1133">Transmembrane helix</keyword>
<dbReference type="InterPro" id="IPR056645">
    <property type="entry name" value="DUF7743"/>
</dbReference>
<dbReference type="OMA" id="RINDSPT"/>
<name>A0A152A0Q2_TIELA</name>
<feature type="domain" description="EGF-like" evidence="2 3">
    <location>
        <begin position="1014"/>
        <end position="1025"/>
    </location>
</feature>
<dbReference type="InterPro" id="IPR000742">
    <property type="entry name" value="EGF"/>
</dbReference>
<dbReference type="PANTHER" id="PTHR31378">
    <property type="entry name" value="EGF-LIKE DOMAIN-CONTAINING PROTEIN-RELATED-RELATED"/>
    <property type="match status" value="1"/>
</dbReference>
<reference evidence="4 5" key="1">
    <citation type="submission" date="2015-12" db="EMBL/GenBank/DDBJ databases">
        <title>Dictyostelia acquired genes for synthesis and detection of signals that induce cell-type specialization by lateral gene transfer from prokaryotes.</title>
        <authorList>
            <person name="Gloeckner G."/>
            <person name="Schaap P."/>
        </authorList>
    </citation>
    <scope>NUCLEOTIDE SEQUENCE [LARGE SCALE GENOMIC DNA]</scope>
    <source>
        <strain evidence="4 5">TK</strain>
    </source>
</reference>
<sequence>MPPNRYYILTLLVIYIQIIFTSGYLVQEFNKRGYADSYSNDGIGCTISYVFQVTNEMGEIPLTSTDITTDTESIVTMTNPNQFLILMKFNVSSTSTTVKMYIKQIYASTLGTYTCLVLPSTLQLSNTPIQWKPSSNGNFKTSIRFQNLVKYYPLDNLQTLAPYTCGGEQEGYQLLNLICYLSSVVNSSFASPNIQISFQYPSSSVIIIPSFITNVTSITTPVFNAYQQSELGVPRATSIITLEVENQIPSFFLRDGLGSAVDYQKVYGTPNNYIMLSSAIVTDTPPYSVTAFFFKNLQSTLVEPVRTIFNIIEKVSVTSNFKVDSSLQNFIIFSFQVQDYMPFEYTAYAGVYNTILNVKYPMGFISRNMDIHTYEITYVNMNYNINLKTTVPGTIGNGNTFDLTILANTDTVSPNIVSVEYVDLKGLKMLLRVTATDDKSGIFKIAFDDNVALYSKDISHGTLLNGVFEIFLDYTLLTPSLNPRIVIYDWAGNRNIYPSTISGTFIQPFPKYIYAKPSYLQNYNIQVSFVSFAIWTCDVTTISCKNTFFVNFNNANTDMVIKLKLFIDNMPELIGRWNSETKMYSVDFEIAPKAFTSLVSFEVGYQGLTFTSESLRNSGFNVDFNVYSEFADRMPPLITSILIGTDSQTQSAFWNIRITDEISGIKNLTFYITSSLDMYTPISKESVSIFDSRKEYNHSISLPLPTNDIIQKYELTYIDLYDSNGIRSVYDRYQLYSPGDNFIHPLMSSNTLLNSDLSVAVGNSAATDTTPPKLIQIEIPTSINSDGLDNTFIVNFTIIDDIDISPHHTPVCYAYGGMFQYISAIASIRINDSPTVVRFSCVFKIPYGFGYPLTDITYSIHGYSDINLNVGGVNTFDLWAMFPSNNIVSTINFNILQPVIDYCLPHSNLDTQLTIVGHGFQSDISKIGVSVIYGTNTTSIVSNILSLSNTMIIIKIDSAMINKTVSVLNNELSLNSNSFVAVPTFQSTPVPIKCPGTPECGGTSQGTCKTNGVCQCTQPWTGVDCTSKILIVDPPIVNPNNPDTGNNFNTSEPGEEATVQSVISLVSLQEININGVEIVNHPFKQWIYKNTTLTTEDSGYQEYTYNTDFKHNNITTKVIATVQYYHKGKTISFAGEQLEMLPSTIKYKIELSSYGFNSSITTLRLIMNAFIETSNTDACSNQEIGQDSPNSDFIKLQVNSNSLYGRFIKRAIIDNRIQQVSTTFINSTENYFNISQTQIAINIPHYSFNTIIDPDFSVLIDSTGAKDKSDSICSESNSKKGGLTRTQKIGIIVGCSIFGLFIVITLLVLAYKTSWLFKSKVQIIFKLKKLNK</sequence>